<accession>A0AA35JZY6</accession>
<proteinExistence type="predicted"/>
<evidence type="ECO:0000313" key="3">
    <source>
        <dbReference type="Proteomes" id="UP001178461"/>
    </source>
</evidence>
<feature type="region of interest" description="Disordered" evidence="1">
    <location>
        <begin position="1"/>
        <end position="46"/>
    </location>
</feature>
<keyword evidence="3" id="KW-1185">Reference proteome</keyword>
<dbReference type="AlphaFoldDB" id="A0AA35JZY6"/>
<sequence length="107" mass="10883">MQRQASSTGAGWEGIPDGRASCSFPPAPPSTSPALSRTGTSAGCTTQMGAEQRSAVLPSGPAACCCFPPLRHGRPGPGSSRRHWVCRAAHLAPPFGAGDFLKVPALA</sequence>
<reference evidence="2" key="1">
    <citation type="submission" date="2022-12" db="EMBL/GenBank/DDBJ databases">
        <authorList>
            <person name="Alioto T."/>
            <person name="Alioto T."/>
            <person name="Gomez Garrido J."/>
        </authorList>
    </citation>
    <scope>NUCLEOTIDE SEQUENCE</scope>
</reference>
<feature type="compositionally biased region" description="Polar residues" evidence="1">
    <location>
        <begin position="37"/>
        <end position="46"/>
    </location>
</feature>
<organism evidence="2 3">
    <name type="scientific">Podarcis lilfordi</name>
    <name type="common">Lilford's wall lizard</name>
    <dbReference type="NCBI Taxonomy" id="74358"/>
    <lineage>
        <taxon>Eukaryota</taxon>
        <taxon>Metazoa</taxon>
        <taxon>Chordata</taxon>
        <taxon>Craniata</taxon>
        <taxon>Vertebrata</taxon>
        <taxon>Euteleostomi</taxon>
        <taxon>Lepidosauria</taxon>
        <taxon>Squamata</taxon>
        <taxon>Bifurcata</taxon>
        <taxon>Unidentata</taxon>
        <taxon>Episquamata</taxon>
        <taxon>Laterata</taxon>
        <taxon>Lacertibaenia</taxon>
        <taxon>Lacertidae</taxon>
        <taxon>Podarcis</taxon>
    </lineage>
</organism>
<protein>
    <submittedName>
        <fullName evidence="2">Uncharacterized protein</fullName>
    </submittedName>
</protein>
<dbReference type="EMBL" id="OX395127">
    <property type="protein sequence ID" value="CAI5768252.1"/>
    <property type="molecule type" value="Genomic_DNA"/>
</dbReference>
<dbReference type="Proteomes" id="UP001178461">
    <property type="component" value="Chromosome 2"/>
</dbReference>
<evidence type="ECO:0000313" key="2">
    <source>
        <dbReference type="EMBL" id="CAI5768252.1"/>
    </source>
</evidence>
<gene>
    <name evidence="2" type="ORF">PODLI_1B024857</name>
</gene>
<name>A0AA35JZY6_9SAUR</name>
<evidence type="ECO:0000256" key="1">
    <source>
        <dbReference type="SAM" id="MobiDB-lite"/>
    </source>
</evidence>